<dbReference type="InterPro" id="IPR036388">
    <property type="entry name" value="WH-like_DNA-bd_sf"/>
</dbReference>
<dbReference type="InterPro" id="IPR016181">
    <property type="entry name" value="Acyl_CoA_acyltransferase"/>
</dbReference>
<dbReference type="Gene3D" id="3.40.630.30">
    <property type="match status" value="1"/>
</dbReference>
<gene>
    <name evidence="4" type="ORF">GNT65_18960</name>
</gene>
<dbReference type="InterPro" id="IPR000182">
    <property type="entry name" value="GNAT_dom"/>
</dbReference>
<dbReference type="Pfam" id="PF12802">
    <property type="entry name" value="MarR_2"/>
    <property type="match status" value="1"/>
</dbReference>
<dbReference type="PANTHER" id="PTHR13947:SF37">
    <property type="entry name" value="LD18367P"/>
    <property type="match status" value="1"/>
</dbReference>
<keyword evidence="5" id="KW-1185">Reference proteome</keyword>
<dbReference type="SUPFAM" id="SSF46785">
    <property type="entry name" value="Winged helix' DNA-binding domain"/>
    <property type="match status" value="1"/>
</dbReference>
<dbReference type="CDD" id="cd04301">
    <property type="entry name" value="NAT_SF"/>
    <property type="match status" value="1"/>
</dbReference>
<dbReference type="EMBL" id="WRPA01000024">
    <property type="protein sequence ID" value="MXR70740.1"/>
    <property type="molecule type" value="Genomic_DNA"/>
</dbReference>
<evidence type="ECO:0000313" key="4">
    <source>
        <dbReference type="EMBL" id="MXR70740.1"/>
    </source>
</evidence>
<proteinExistence type="predicted"/>
<accession>A0A6L7I383</accession>
<sequence>MPQSCPSTLDDGCLTQAVELPQTCSSLRSLSRQLVRQLGMLNSACGDQPLSPVQAHALIELDAQELSIKQLAQALNIDKSNASRAVSQLCDKGFAKSRNNPRDSRSSLCQLTAQGKRQLNSLNEQQNKMYQEILAQLSPEQIDQLETSLRQYTRAIDLANAQQGYVIRSLTQEDNPHIARVIRNVSAEYGLTADKGYSVADPTLDDLYSVYQEDKAHYWVIDYKGLVLGGVGIAPLPGHIEVCELQKMYFDPKLRGKGFAKRMALQAFEFARSQGFSHCYLETTACLAEAVTLYEKLGFEHLDAPLGNTGHDACEMPMMLKL</sequence>
<evidence type="ECO:0000313" key="5">
    <source>
        <dbReference type="Proteomes" id="UP000474778"/>
    </source>
</evidence>
<dbReference type="AlphaFoldDB" id="A0A6L7I383"/>
<dbReference type="PROSITE" id="PS50995">
    <property type="entry name" value="HTH_MARR_2"/>
    <property type="match status" value="1"/>
</dbReference>
<dbReference type="InterPro" id="IPR036390">
    <property type="entry name" value="WH_DNA-bd_sf"/>
</dbReference>
<dbReference type="PROSITE" id="PS51186">
    <property type="entry name" value="GNAT"/>
    <property type="match status" value="1"/>
</dbReference>
<dbReference type="SMART" id="SM00347">
    <property type="entry name" value="HTH_MARR"/>
    <property type="match status" value="1"/>
</dbReference>
<dbReference type="SUPFAM" id="SSF55729">
    <property type="entry name" value="Acyl-CoA N-acyltransferases (Nat)"/>
    <property type="match status" value="1"/>
</dbReference>
<feature type="domain" description="HTH marR-type" evidence="2">
    <location>
        <begin position="20"/>
        <end position="154"/>
    </location>
</feature>
<dbReference type="GO" id="GO:0003700">
    <property type="term" value="F:DNA-binding transcription factor activity"/>
    <property type="evidence" value="ECO:0007669"/>
    <property type="project" value="InterPro"/>
</dbReference>
<dbReference type="RefSeq" id="WP_160798749.1">
    <property type="nucleotide sequence ID" value="NZ_JAKEVE010000005.1"/>
</dbReference>
<comment type="caution">
    <text evidence="4">The sequence shown here is derived from an EMBL/GenBank/DDBJ whole genome shotgun (WGS) entry which is preliminary data.</text>
</comment>
<name>A0A6L7I383_9GAMM</name>
<dbReference type="PANTHER" id="PTHR13947">
    <property type="entry name" value="GNAT FAMILY N-ACETYLTRANSFERASE"/>
    <property type="match status" value="1"/>
</dbReference>
<evidence type="ECO:0000259" key="2">
    <source>
        <dbReference type="PROSITE" id="PS50995"/>
    </source>
</evidence>
<dbReference type="GO" id="GO:0008080">
    <property type="term" value="F:N-acetyltransferase activity"/>
    <property type="evidence" value="ECO:0007669"/>
    <property type="project" value="InterPro"/>
</dbReference>
<keyword evidence="1 4" id="KW-0808">Transferase</keyword>
<feature type="domain" description="N-acetyltransferase" evidence="3">
    <location>
        <begin position="165"/>
        <end position="321"/>
    </location>
</feature>
<evidence type="ECO:0000256" key="1">
    <source>
        <dbReference type="ARBA" id="ARBA00022679"/>
    </source>
</evidence>
<dbReference type="Pfam" id="PF00583">
    <property type="entry name" value="Acetyltransf_1"/>
    <property type="match status" value="1"/>
</dbReference>
<dbReference type="InterPro" id="IPR050769">
    <property type="entry name" value="NAT_camello-type"/>
</dbReference>
<organism evidence="4 5">
    <name type="scientific">Shewanella insulae</name>
    <dbReference type="NCBI Taxonomy" id="2681496"/>
    <lineage>
        <taxon>Bacteria</taxon>
        <taxon>Pseudomonadati</taxon>
        <taxon>Pseudomonadota</taxon>
        <taxon>Gammaproteobacteria</taxon>
        <taxon>Alteromonadales</taxon>
        <taxon>Shewanellaceae</taxon>
        <taxon>Shewanella</taxon>
    </lineage>
</organism>
<dbReference type="Gene3D" id="1.10.10.10">
    <property type="entry name" value="Winged helix-like DNA-binding domain superfamily/Winged helix DNA-binding domain"/>
    <property type="match status" value="1"/>
</dbReference>
<dbReference type="Proteomes" id="UP000474778">
    <property type="component" value="Unassembled WGS sequence"/>
</dbReference>
<reference evidence="4 5" key="1">
    <citation type="submission" date="2019-12" db="EMBL/GenBank/DDBJ databases">
        <title>Shewanella insulae sp. nov., isolated from a tidal flat.</title>
        <authorList>
            <person name="Yoon J.-H."/>
        </authorList>
    </citation>
    <scope>NUCLEOTIDE SEQUENCE [LARGE SCALE GENOMIC DNA]</scope>
    <source>
        <strain evidence="4 5">JBTF-M18</strain>
    </source>
</reference>
<evidence type="ECO:0000259" key="3">
    <source>
        <dbReference type="PROSITE" id="PS51186"/>
    </source>
</evidence>
<dbReference type="InterPro" id="IPR000835">
    <property type="entry name" value="HTH_MarR-typ"/>
</dbReference>
<dbReference type="PRINTS" id="PR00598">
    <property type="entry name" value="HTHMARR"/>
</dbReference>
<protein>
    <submittedName>
        <fullName evidence="4">GNAT family N-acetyltransferase</fullName>
    </submittedName>
</protein>